<keyword evidence="5" id="KW-0130">Cell adhesion</keyword>
<dbReference type="Pfam" id="PF00028">
    <property type="entry name" value="Cadherin"/>
    <property type="match status" value="1"/>
</dbReference>
<comment type="caution">
    <text evidence="10">The sequence shown here is derived from an EMBL/GenBank/DDBJ whole genome shotgun (WGS) entry which is preliminary data.</text>
</comment>
<name>A0A3S0ZRY0_ELYCH</name>
<proteinExistence type="predicted"/>
<sequence length="182" mass="18697">ALPPTFDNISGSTILSVAEDASVGTALETISVSDPDSDPVTLSVSGTTDFGFDPGSTVLKVKAGLDYETDPTYSVTIVATDVNSESATVIITVNIEDKNDHDPTLTVSTPDVTMDEEQAAGTSVPFVLSASDTDTADGTSLTFSLSGADSSIFNINPSDGAVTLNTKLDIDPNSANAVYKPI</sequence>
<dbReference type="Gene3D" id="2.60.40.60">
    <property type="entry name" value="Cadherins"/>
    <property type="match status" value="2"/>
</dbReference>
<comment type="subcellular location">
    <subcellularLocation>
        <location evidence="1">Membrane</location>
    </subcellularLocation>
</comment>
<dbReference type="CDD" id="cd11304">
    <property type="entry name" value="Cadherin_repeat"/>
    <property type="match status" value="2"/>
</dbReference>
<reference evidence="10 11" key="1">
    <citation type="submission" date="2019-01" db="EMBL/GenBank/DDBJ databases">
        <title>A draft genome assembly of the solar-powered sea slug Elysia chlorotica.</title>
        <authorList>
            <person name="Cai H."/>
            <person name="Li Q."/>
            <person name="Fang X."/>
            <person name="Li J."/>
            <person name="Curtis N.E."/>
            <person name="Altenburger A."/>
            <person name="Shibata T."/>
            <person name="Feng M."/>
            <person name="Maeda T."/>
            <person name="Schwartz J.A."/>
            <person name="Shigenobu S."/>
            <person name="Lundholm N."/>
            <person name="Nishiyama T."/>
            <person name="Yang H."/>
            <person name="Hasebe M."/>
            <person name="Li S."/>
            <person name="Pierce S.K."/>
            <person name="Wang J."/>
        </authorList>
    </citation>
    <scope>NUCLEOTIDE SEQUENCE [LARGE SCALE GENOMIC DNA]</scope>
    <source>
        <strain evidence="10">EC2010</strain>
        <tissue evidence="10">Whole organism of an adult</tissue>
    </source>
</reference>
<dbReference type="GO" id="GO:0007156">
    <property type="term" value="P:homophilic cell adhesion via plasma membrane adhesion molecules"/>
    <property type="evidence" value="ECO:0007669"/>
    <property type="project" value="InterPro"/>
</dbReference>
<evidence type="ECO:0000256" key="5">
    <source>
        <dbReference type="ARBA" id="ARBA00022889"/>
    </source>
</evidence>
<keyword evidence="3" id="KW-0677">Repeat</keyword>
<dbReference type="OrthoDB" id="6162546at2759"/>
<evidence type="ECO:0000256" key="8">
    <source>
        <dbReference type="PROSITE-ProRule" id="PRU00043"/>
    </source>
</evidence>
<dbReference type="InterPro" id="IPR050971">
    <property type="entry name" value="Cadherin-domain_protein"/>
</dbReference>
<feature type="non-terminal residue" evidence="10">
    <location>
        <position position="1"/>
    </location>
</feature>
<feature type="non-terminal residue" evidence="10">
    <location>
        <position position="182"/>
    </location>
</feature>
<dbReference type="SUPFAM" id="SSF49313">
    <property type="entry name" value="Cadherin-like"/>
    <property type="match status" value="2"/>
</dbReference>
<evidence type="ECO:0000256" key="6">
    <source>
        <dbReference type="ARBA" id="ARBA00022989"/>
    </source>
</evidence>
<dbReference type="PRINTS" id="PR00205">
    <property type="entry name" value="CADHERIN"/>
</dbReference>
<keyword evidence="2" id="KW-0812">Transmembrane</keyword>
<evidence type="ECO:0000313" key="11">
    <source>
        <dbReference type="Proteomes" id="UP000271974"/>
    </source>
</evidence>
<dbReference type="PROSITE" id="PS50268">
    <property type="entry name" value="CADHERIN_2"/>
    <property type="match status" value="2"/>
</dbReference>
<evidence type="ECO:0000259" key="9">
    <source>
        <dbReference type="PROSITE" id="PS50268"/>
    </source>
</evidence>
<keyword evidence="4 8" id="KW-0106">Calcium</keyword>
<dbReference type="GO" id="GO:0005911">
    <property type="term" value="C:cell-cell junction"/>
    <property type="evidence" value="ECO:0007669"/>
    <property type="project" value="TreeGrafter"/>
</dbReference>
<dbReference type="GO" id="GO:0005509">
    <property type="term" value="F:calcium ion binding"/>
    <property type="evidence" value="ECO:0007669"/>
    <property type="project" value="UniProtKB-UniRule"/>
</dbReference>
<dbReference type="SMART" id="SM00112">
    <property type="entry name" value="CA"/>
    <property type="match status" value="1"/>
</dbReference>
<dbReference type="STRING" id="188477.A0A3S0ZRY0"/>
<evidence type="ECO:0000313" key="10">
    <source>
        <dbReference type="EMBL" id="RUS81272.1"/>
    </source>
</evidence>
<keyword evidence="7" id="KW-0472">Membrane</keyword>
<dbReference type="Proteomes" id="UP000271974">
    <property type="component" value="Unassembled WGS sequence"/>
</dbReference>
<accession>A0A3S0ZRY0</accession>
<dbReference type="AlphaFoldDB" id="A0A3S0ZRY0"/>
<evidence type="ECO:0000256" key="2">
    <source>
        <dbReference type="ARBA" id="ARBA00022692"/>
    </source>
</evidence>
<feature type="domain" description="Cadherin" evidence="9">
    <location>
        <begin position="106"/>
        <end position="179"/>
    </location>
</feature>
<keyword evidence="6" id="KW-1133">Transmembrane helix</keyword>
<dbReference type="InterPro" id="IPR015919">
    <property type="entry name" value="Cadherin-like_sf"/>
</dbReference>
<evidence type="ECO:0000256" key="7">
    <source>
        <dbReference type="ARBA" id="ARBA00023136"/>
    </source>
</evidence>
<evidence type="ECO:0000256" key="3">
    <source>
        <dbReference type="ARBA" id="ARBA00022737"/>
    </source>
</evidence>
<feature type="domain" description="Cadherin" evidence="9">
    <location>
        <begin position="9"/>
        <end position="105"/>
    </location>
</feature>
<gene>
    <name evidence="10" type="ORF">EGW08_010976</name>
</gene>
<organism evidence="10 11">
    <name type="scientific">Elysia chlorotica</name>
    <name type="common">Eastern emerald elysia</name>
    <name type="synonym">Sea slug</name>
    <dbReference type="NCBI Taxonomy" id="188477"/>
    <lineage>
        <taxon>Eukaryota</taxon>
        <taxon>Metazoa</taxon>
        <taxon>Spiralia</taxon>
        <taxon>Lophotrochozoa</taxon>
        <taxon>Mollusca</taxon>
        <taxon>Gastropoda</taxon>
        <taxon>Heterobranchia</taxon>
        <taxon>Euthyneura</taxon>
        <taxon>Panpulmonata</taxon>
        <taxon>Sacoglossa</taxon>
        <taxon>Placobranchoidea</taxon>
        <taxon>Plakobranchidae</taxon>
        <taxon>Elysia</taxon>
    </lineage>
</organism>
<dbReference type="GO" id="GO:0016020">
    <property type="term" value="C:membrane"/>
    <property type="evidence" value="ECO:0007669"/>
    <property type="project" value="UniProtKB-SubCell"/>
</dbReference>
<dbReference type="PANTHER" id="PTHR24025">
    <property type="entry name" value="DESMOGLEIN FAMILY MEMBER"/>
    <property type="match status" value="1"/>
</dbReference>
<keyword evidence="11" id="KW-1185">Reference proteome</keyword>
<dbReference type="EMBL" id="RQTK01000347">
    <property type="protein sequence ID" value="RUS81272.1"/>
    <property type="molecule type" value="Genomic_DNA"/>
</dbReference>
<protein>
    <recommendedName>
        <fullName evidence="9">Cadherin domain-containing protein</fullName>
    </recommendedName>
</protein>
<dbReference type="PANTHER" id="PTHR24025:SF23">
    <property type="entry name" value="NEURAL-CADHERIN"/>
    <property type="match status" value="1"/>
</dbReference>
<dbReference type="InterPro" id="IPR002126">
    <property type="entry name" value="Cadherin-like_dom"/>
</dbReference>
<evidence type="ECO:0000256" key="4">
    <source>
        <dbReference type="ARBA" id="ARBA00022837"/>
    </source>
</evidence>
<evidence type="ECO:0000256" key="1">
    <source>
        <dbReference type="ARBA" id="ARBA00004370"/>
    </source>
</evidence>